<evidence type="ECO:0000313" key="9">
    <source>
        <dbReference type="EMBL" id="UQW81226.1"/>
    </source>
</evidence>
<evidence type="ECO:0000313" key="10">
    <source>
        <dbReference type="Proteomes" id="UP001056588"/>
    </source>
</evidence>
<comment type="subcellular location">
    <subcellularLocation>
        <location evidence="1">Secreted</location>
        <location evidence="1">Cell wall</location>
        <topology evidence="1">Peptidoglycan-anchor</topology>
    </subcellularLocation>
</comment>
<dbReference type="Pfam" id="PF00746">
    <property type="entry name" value="Gram_pos_anchor"/>
    <property type="match status" value="1"/>
</dbReference>
<keyword evidence="3" id="KW-0964">Secreted</keyword>
<dbReference type="EMBL" id="CP093217">
    <property type="protein sequence ID" value="UQW81226.1"/>
    <property type="molecule type" value="Genomic_DNA"/>
</dbReference>
<evidence type="ECO:0000256" key="7">
    <source>
        <dbReference type="SAM" id="Phobius"/>
    </source>
</evidence>
<dbReference type="RefSeq" id="WP_249740117.1">
    <property type="nucleotide sequence ID" value="NZ_CP093217.1"/>
</dbReference>
<evidence type="ECO:0000256" key="6">
    <source>
        <dbReference type="SAM" id="MobiDB-lite"/>
    </source>
</evidence>
<name>A0ABY4QB97_9STAP</name>
<protein>
    <submittedName>
        <fullName evidence="9">LPXTG cell wall anchor domain-containing protein</fullName>
    </submittedName>
</protein>
<keyword evidence="10" id="KW-1185">Reference proteome</keyword>
<dbReference type="Proteomes" id="UP001056588">
    <property type="component" value="Chromosome"/>
</dbReference>
<dbReference type="InterPro" id="IPR019931">
    <property type="entry name" value="LPXTG_anchor"/>
</dbReference>
<feature type="region of interest" description="Disordered" evidence="6">
    <location>
        <begin position="26"/>
        <end position="58"/>
    </location>
</feature>
<feature type="compositionally biased region" description="Polar residues" evidence="6">
    <location>
        <begin position="28"/>
        <end position="37"/>
    </location>
</feature>
<feature type="transmembrane region" description="Helical" evidence="7">
    <location>
        <begin position="59"/>
        <end position="76"/>
    </location>
</feature>
<evidence type="ECO:0000256" key="1">
    <source>
        <dbReference type="ARBA" id="ARBA00004168"/>
    </source>
</evidence>
<dbReference type="NCBIfam" id="TIGR01167">
    <property type="entry name" value="LPXTG_anchor"/>
    <property type="match status" value="1"/>
</dbReference>
<gene>
    <name evidence="9" type="ORF">MNY58_11680</name>
</gene>
<keyword evidence="2" id="KW-0134">Cell wall</keyword>
<accession>A0ABY4QB97</accession>
<keyword evidence="5" id="KW-0572">Peptidoglycan-anchor</keyword>
<organism evidence="9 10">
    <name type="scientific">Staphylococcus edaphicus</name>
    <dbReference type="NCBI Taxonomy" id="1955013"/>
    <lineage>
        <taxon>Bacteria</taxon>
        <taxon>Bacillati</taxon>
        <taxon>Bacillota</taxon>
        <taxon>Bacilli</taxon>
        <taxon>Bacillales</taxon>
        <taxon>Staphylococcaceae</taxon>
        <taxon>Staphylococcus</taxon>
    </lineage>
</organism>
<dbReference type="PROSITE" id="PS50847">
    <property type="entry name" value="GRAM_POS_ANCHORING"/>
    <property type="match status" value="1"/>
</dbReference>
<sequence>MPQPSSATKDSIVEILPPSHNKIIKLASSKNTINKNSKASKETEETQQLPETGDKDSNTTIWSSLLILVGSSLLFFRKRKQREK</sequence>
<evidence type="ECO:0000256" key="4">
    <source>
        <dbReference type="ARBA" id="ARBA00022729"/>
    </source>
</evidence>
<evidence type="ECO:0000256" key="3">
    <source>
        <dbReference type="ARBA" id="ARBA00022525"/>
    </source>
</evidence>
<evidence type="ECO:0000256" key="5">
    <source>
        <dbReference type="ARBA" id="ARBA00023088"/>
    </source>
</evidence>
<reference evidence="9" key="1">
    <citation type="submission" date="2022-03" db="EMBL/GenBank/DDBJ databases">
        <title>Complete Genome Sequence of Staphylococcus edaphicus strain CCM 8731.</title>
        <authorList>
            <person name="Rimmer C.O."/>
            <person name="Thomas J.C."/>
        </authorList>
    </citation>
    <scope>NUCLEOTIDE SEQUENCE</scope>
    <source>
        <strain evidence="9">CCM 8731</strain>
    </source>
</reference>
<keyword evidence="7" id="KW-1133">Transmembrane helix</keyword>
<evidence type="ECO:0000259" key="8">
    <source>
        <dbReference type="PROSITE" id="PS50847"/>
    </source>
</evidence>
<proteinExistence type="predicted"/>
<keyword evidence="4" id="KW-0732">Signal</keyword>
<keyword evidence="7" id="KW-0472">Membrane</keyword>
<evidence type="ECO:0000256" key="2">
    <source>
        <dbReference type="ARBA" id="ARBA00022512"/>
    </source>
</evidence>
<feature type="domain" description="Gram-positive cocci surface proteins LPxTG" evidence="8">
    <location>
        <begin position="49"/>
        <end position="84"/>
    </location>
</feature>
<keyword evidence="7" id="KW-0812">Transmembrane</keyword>